<dbReference type="RefSeq" id="WP_004827404.1">
    <property type="nucleotide sequence ID" value="NZ_GG666045.1"/>
</dbReference>
<keyword evidence="1 2" id="KW-0238">DNA-binding</keyword>
<dbReference type="PIRSF" id="PIRSF002070">
    <property type="entry name" value="SSB"/>
    <property type="match status" value="1"/>
</dbReference>
<dbReference type="InterPro" id="IPR012340">
    <property type="entry name" value="NA-bd_OB-fold"/>
</dbReference>
<dbReference type="InterPro" id="IPR011344">
    <property type="entry name" value="ssDNA-bd"/>
</dbReference>
<dbReference type="EMBL" id="ABYO01000016">
    <property type="protein sequence ID" value="EEI87063.1"/>
    <property type="molecule type" value="Genomic_DNA"/>
</dbReference>
<accession>C2BD76</accession>
<dbReference type="PROSITE" id="PS50935">
    <property type="entry name" value="SSB"/>
    <property type="match status" value="1"/>
</dbReference>
<dbReference type="GO" id="GO:0006260">
    <property type="term" value="P:DNA replication"/>
    <property type="evidence" value="ECO:0007669"/>
    <property type="project" value="InterPro"/>
</dbReference>
<organism evidence="3 4">
    <name type="scientific">Anaerococcus lactolyticus ATCC 51172</name>
    <dbReference type="NCBI Taxonomy" id="525254"/>
    <lineage>
        <taxon>Bacteria</taxon>
        <taxon>Bacillati</taxon>
        <taxon>Bacillota</taxon>
        <taxon>Tissierellia</taxon>
        <taxon>Tissierellales</taxon>
        <taxon>Peptoniphilaceae</taxon>
        <taxon>Anaerococcus</taxon>
    </lineage>
</organism>
<dbReference type="eggNOG" id="COG0629">
    <property type="taxonomic scope" value="Bacteria"/>
</dbReference>
<keyword evidence="4" id="KW-1185">Reference proteome</keyword>
<gene>
    <name evidence="3" type="ORF">HMPREF0072_0296</name>
</gene>
<dbReference type="SUPFAM" id="SSF50249">
    <property type="entry name" value="Nucleic acid-binding proteins"/>
    <property type="match status" value="1"/>
</dbReference>
<evidence type="ECO:0000256" key="2">
    <source>
        <dbReference type="PIRNR" id="PIRNR002070"/>
    </source>
</evidence>
<comment type="caution">
    <text evidence="3">The sequence shown here is derived from an EMBL/GenBank/DDBJ whole genome shotgun (WGS) entry which is preliminary data.</text>
</comment>
<dbReference type="Proteomes" id="UP000005984">
    <property type="component" value="Unassembled WGS sequence"/>
</dbReference>
<dbReference type="InterPro" id="IPR000424">
    <property type="entry name" value="Primosome_PriB/ssb"/>
</dbReference>
<dbReference type="CDD" id="cd04496">
    <property type="entry name" value="SSB_OBF"/>
    <property type="match status" value="1"/>
</dbReference>
<protein>
    <recommendedName>
        <fullName evidence="2">Single-stranded DNA-binding protein</fullName>
    </recommendedName>
</protein>
<dbReference type="STRING" id="525254.HMPREF0072_0296"/>
<name>C2BD76_9FIRM</name>
<dbReference type="GO" id="GO:0003697">
    <property type="term" value="F:single-stranded DNA binding"/>
    <property type="evidence" value="ECO:0007669"/>
    <property type="project" value="InterPro"/>
</dbReference>
<evidence type="ECO:0000313" key="4">
    <source>
        <dbReference type="Proteomes" id="UP000005984"/>
    </source>
</evidence>
<sequence length="150" mass="17410">MNLVILKGRLIQDPEMHELSNCELCVLKIGVMKDLSKEKIQEKIENGEYIYDIYTILVFNKYGQVLKDALKKGSNILVEGRLSKNKVEKNGKIYYNTSIVGKRITFLDKANDQTDLLERKEEFFEDDFQEVNPEEFGVVYNDSVNDSMPF</sequence>
<dbReference type="Gene3D" id="2.40.50.140">
    <property type="entry name" value="Nucleic acid-binding proteins"/>
    <property type="match status" value="1"/>
</dbReference>
<dbReference type="HOGENOM" id="CLU_078758_6_1_9"/>
<dbReference type="Pfam" id="PF00436">
    <property type="entry name" value="SSB"/>
    <property type="match status" value="1"/>
</dbReference>
<evidence type="ECO:0000313" key="3">
    <source>
        <dbReference type="EMBL" id="EEI87063.1"/>
    </source>
</evidence>
<proteinExistence type="predicted"/>
<dbReference type="AlphaFoldDB" id="C2BD76"/>
<reference evidence="3 4" key="1">
    <citation type="submission" date="2008-10" db="EMBL/GenBank/DDBJ databases">
        <authorList>
            <person name="Qin X."/>
            <person name="Bachman B."/>
            <person name="Battles P."/>
            <person name="Bell A."/>
            <person name="Bess C."/>
            <person name="Bickham C."/>
            <person name="Chaboub L."/>
            <person name="Chen D."/>
            <person name="Coyle M."/>
            <person name="Deiros D.R."/>
            <person name="Dinh H."/>
            <person name="Forbes L."/>
            <person name="Fowler G."/>
            <person name="Francisco L."/>
            <person name="Fu Q."/>
            <person name="Gubbala S."/>
            <person name="Hale W."/>
            <person name="Han Y."/>
            <person name="Hemphill L."/>
            <person name="Highlander S.K."/>
            <person name="Hirani K."/>
            <person name="Hogues M."/>
            <person name="Jackson L."/>
            <person name="Jakkamsetti A."/>
            <person name="Javaid M."/>
            <person name="Jiang H."/>
            <person name="Korchina V."/>
            <person name="Kovar C."/>
            <person name="Lara F."/>
            <person name="Lee S."/>
            <person name="Mata R."/>
            <person name="Mathew T."/>
            <person name="Moen C."/>
            <person name="Morales K."/>
            <person name="Munidasa M."/>
            <person name="Nazareth L."/>
            <person name="Ngo R."/>
            <person name="Nguyen L."/>
            <person name="Okwuonu G."/>
            <person name="Ongeri F."/>
            <person name="Patil S."/>
            <person name="Petrosino J."/>
            <person name="Pham C."/>
            <person name="Pham P."/>
            <person name="Pu L.-L."/>
            <person name="Puazo M."/>
            <person name="Raj R."/>
            <person name="Reid J."/>
            <person name="Rouhana J."/>
            <person name="Saada N."/>
            <person name="Shang Y."/>
            <person name="Simmons D."/>
            <person name="Thornton R."/>
            <person name="Warren J."/>
            <person name="Weissenberger G."/>
            <person name="Zhang J."/>
            <person name="Zhang L."/>
            <person name="Zhou C."/>
            <person name="Zhu D."/>
            <person name="Muzny D."/>
            <person name="Worley K."/>
            <person name="Gibbs R."/>
        </authorList>
    </citation>
    <scope>NUCLEOTIDE SEQUENCE [LARGE SCALE GENOMIC DNA]</scope>
    <source>
        <strain evidence="3 4">ATCC 51172</strain>
    </source>
</reference>
<evidence type="ECO:0000256" key="1">
    <source>
        <dbReference type="ARBA" id="ARBA00023125"/>
    </source>
</evidence>